<protein>
    <recommendedName>
        <fullName evidence="9">SOS response-associated peptidase YedK</fullName>
    </recommendedName>
</protein>
<evidence type="ECO:0000256" key="2">
    <source>
        <dbReference type="ARBA" id="ARBA00022670"/>
    </source>
</evidence>
<keyword evidence="2" id="KW-0645">Protease</keyword>
<dbReference type="GO" id="GO:0006508">
    <property type="term" value="P:proteolysis"/>
    <property type="evidence" value="ECO:0007669"/>
    <property type="project" value="UniProtKB-KW"/>
</dbReference>
<dbReference type="Pfam" id="PF02586">
    <property type="entry name" value="SRAP"/>
    <property type="match status" value="1"/>
</dbReference>
<name>A0A7G9ZAV2_9EURY</name>
<dbReference type="GO" id="GO:0008233">
    <property type="term" value="F:peptidase activity"/>
    <property type="evidence" value="ECO:0007669"/>
    <property type="project" value="UniProtKB-KW"/>
</dbReference>
<keyword evidence="6" id="KW-0238">DNA-binding</keyword>
<dbReference type="GO" id="GO:0106300">
    <property type="term" value="P:protein-DNA covalent cross-linking repair"/>
    <property type="evidence" value="ECO:0007669"/>
    <property type="project" value="InterPro"/>
</dbReference>
<comment type="similarity">
    <text evidence="1">Belongs to the SOS response-associated peptidase family.</text>
</comment>
<evidence type="ECO:0008006" key="9">
    <source>
        <dbReference type="Google" id="ProtNLM"/>
    </source>
</evidence>
<keyword evidence="4" id="KW-0378">Hydrolase</keyword>
<dbReference type="PANTHER" id="PTHR13604">
    <property type="entry name" value="DC12-RELATED"/>
    <property type="match status" value="1"/>
</dbReference>
<sequence>MGTNYSLNKNLGFLERRFEAKFEQDFERVYHVSAYDNPSMPVITNEEPDGFSFFNWGLIPPWVGDEEQARDIRIKTVNARSDTIFEKSSFRVPIRKRRCLVVMDGYFEWREVNGKTYPYYIKMKDNDAFAVAGIWDEWSDKKNKKKLRTYSVISIDANPFIKKVNNKKKRMPVILPKKDERKWIQSNIGEERIKLLLKTYEGKDLEAYPVRRLITKGGTDSNVPEVLEKYDYDGLRSLDKEEKNQRDFKQSTLLRRT</sequence>
<dbReference type="InterPro" id="IPR036590">
    <property type="entry name" value="SRAP-like"/>
</dbReference>
<dbReference type="InterPro" id="IPR003738">
    <property type="entry name" value="SRAP"/>
</dbReference>
<evidence type="ECO:0000313" key="8">
    <source>
        <dbReference type="EMBL" id="QNO57386.1"/>
    </source>
</evidence>
<accession>A0A7G9ZAV2</accession>
<dbReference type="EMBL" id="MT631687">
    <property type="protein sequence ID" value="QNO57386.1"/>
    <property type="molecule type" value="Genomic_DNA"/>
</dbReference>
<dbReference type="AlphaFoldDB" id="A0A7G9ZAV2"/>
<dbReference type="Gene3D" id="3.90.1680.10">
    <property type="entry name" value="SOS response associated peptidase-like"/>
    <property type="match status" value="1"/>
</dbReference>
<dbReference type="GO" id="GO:0016829">
    <property type="term" value="F:lyase activity"/>
    <property type="evidence" value="ECO:0007669"/>
    <property type="project" value="UniProtKB-KW"/>
</dbReference>
<evidence type="ECO:0000256" key="5">
    <source>
        <dbReference type="ARBA" id="ARBA00023124"/>
    </source>
</evidence>
<dbReference type="GO" id="GO:0003697">
    <property type="term" value="F:single-stranded DNA binding"/>
    <property type="evidence" value="ECO:0007669"/>
    <property type="project" value="InterPro"/>
</dbReference>
<evidence type="ECO:0000256" key="3">
    <source>
        <dbReference type="ARBA" id="ARBA00022763"/>
    </source>
</evidence>
<dbReference type="SUPFAM" id="SSF143081">
    <property type="entry name" value="BB1717-like"/>
    <property type="match status" value="1"/>
</dbReference>
<evidence type="ECO:0000256" key="1">
    <source>
        <dbReference type="ARBA" id="ARBA00008136"/>
    </source>
</evidence>
<keyword evidence="5" id="KW-0190">Covalent protein-DNA linkage</keyword>
<keyword evidence="3" id="KW-0227">DNA damage</keyword>
<evidence type="ECO:0000256" key="6">
    <source>
        <dbReference type="ARBA" id="ARBA00023125"/>
    </source>
</evidence>
<dbReference type="PANTHER" id="PTHR13604:SF0">
    <property type="entry name" value="ABASIC SITE PROCESSING PROTEIN HMCES"/>
    <property type="match status" value="1"/>
</dbReference>
<proteinExistence type="inferred from homology"/>
<gene>
    <name evidence="8" type="ORF">MLPLCDNK_00008</name>
</gene>
<keyword evidence="7" id="KW-0456">Lyase</keyword>
<evidence type="ECO:0000256" key="4">
    <source>
        <dbReference type="ARBA" id="ARBA00022801"/>
    </source>
</evidence>
<organism evidence="8">
    <name type="scientific">Candidatus Methanophaga sp. ANME-1 ERB7</name>
    <dbReference type="NCBI Taxonomy" id="2759913"/>
    <lineage>
        <taxon>Archaea</taxon>
        <taxon>Methanobacteriati</taxon>
        <taxon>Methanobacteriota</taxon>
        <taxon>Stenosarchaea group</taxon>
        <taxon>Methanomicrobia</taxon>
        <taxon>Candidatus Methanophagales</taxon>
        <taxon>Candidatus Methanophagaceae</taxon>
        <taxon>Candidatus Methanophaga</taxon>
    </lineage>
</organism>
<reference evidence="8" key="1">
    <citation type="submission" date="2020-06" db="EMBL/GenBank/DDBJ databases">
        <title>Unique genomic features of the anaerobic methanotrophic archaea.</title>
        <authorList>
            <person name="Chadwick G.L."/>
            <person name="Skennerton C.T."/>
            <person name="Laso-Perez R."/>
            <person name="Leu A.O."/>
            <person name="Speth D.R."/>
            <person name="Yu H."/>
            <person name="Morgan-Lang C."/>
            <person name="Hatzenpichler R."/>
            <person name="Goudeau D."/>
            <person name="Malmstrom R."/>
            <person name="Brazelton W.J."/>
            <person name="Woyke T."/>
            <person name="Hallam S.J."/>
            <person name="Tyson G.W."/>
            <person name="Wegener G."/>
            <person name="Boetius A."/>
            <person name="Orphan V."/>
        </authorList>
    </citation>
    <scope>NUCLEOTIDE SEQUENCE</scope>
</reference>
<evidence type="ECO:0000256" key="7">
    <source>
        <dbReference type="ARBA" id="ARBA00023239"/>
    </source>
</evidence>